<evidence type="ECO:0000256" key="1">
    <source>
        <dbReference type="ARBA" id="ARBA00022441"/>
    </source>
</evidence>
<evidence type="ECO:0000313" key="5">
    <source>
        <dbReference type="Proteomes" id="UP000294933"/>
    </source>
</evidence>
<dbReference type="InterPro" id="IPR011043">
    <property type="entry name" value="Gal_Oxase/kelch_b-propeller"/>
</dbReference>
<proteinExistence type="predicted"/>
<dbReference type="EMBL" id="ML170160">
    <property type="protein sequence ID" value="TDL26974.1"/>
    <property type="molecule type" value="Genomic_DNA"/>
</dbReference>
<keyword evidence="1" id="KW-0880">Kelch repeat</keyword>
<feature type="compositionally biased region" description="Basic and acidic residues" evidence="3">
    <location>
        <begin position="76"/>
        <end position="88"/>
    </location>
</feature>
<organism evidence="4 5">
    <name type="scientific">Rickenella mellea</name>
    <dbReference type="NCBI Taxonomy" id="50990"/>
    <lineage>
        <taxon>Eukaryota</taxon>
        <taxon>Fungi</taxon>
        <taxon>Dikarya</taxon>
        <taxon>Basidiomycota</taxon>
        <taxon>Agaricomycotina</taxon>
        <taxon>Agaricomycetes</taxon>
        <taxon>Hymenochaetales</taxon>
        <taxon>Rickenellaceae</taxon>
        <taxon>Rickenella</taxon>
    </lineage>
</organism>
<dbReference type="VEuPathDB" id="FungiDB:BD410DRAFT_714742"/>
<evidence type="ECO:0000256" key="3">
    <source>
        <dbReference type="SAM" id="MobiDB-lite"/>
    </source>
</evidence>
<name>A0A4Y7QH43_9AGAM</name>
<gene>
    <name evidence="4" type="ORF">BD410DRAFT_714742</name>
</gene>
<protein>
    <submittedName>
        <fullName evidence="4">Galactose oxidase</fullName>
    </submittedName>
</protein>
<dbReference type="SUPFAM" id="SSF50965">
    <property type="entry name" value="Galactose oxidase, central domain"/>
    <property type="match status" value="2"/>
</dbReference>
<evidence type="ECO:0000313" key="4">
    <source>
        <dbReference type="EMBL" id="TDL26974.1"/>
    </source>
</evidence>
<dbReference type="Pfam" id="PF13415">
    <property type="entry name" value="Beta-prop_FBX42"/>
    <property type="match status" value="1"/>
</dbReference>
<dbReference type="Gene3D" id="2.120.10.80">
    <property type="entry name" value="Kelch-type beta propeller"/>
    <property type="match status" value="2"/>
</dbReference>
<accession>A0A4Y7QH43</accession>
<dbReference type="Proteomes" id="UP000294933">
    <property type="component" value="Unassembled WGS sequence"/>
</dbReference>
<dbReference type="InterPro" id="IPR015915">
    <property type="entry name" value="Kelch-typ_b-propeller"/>
</dbReference>
<dbReference type="PANTHER" id="PTHR46093:SF3">
    <property type="entry name" value="ACYL-COA-BINDING DOMAIN-CONTAINING PROTEIN 4"/>
    <property type="match status" value="1"/>
</dbReference>
<keyword evidence="5" id="KW-1185">Reference proteome</keyword>
<feature type="region of interest" description="Disordered" evidence="3">
    <location>
        <begin position="1"/>
        <end position="103"/>
    </location>
</feature>
<feature type="compositionally biased region" description="Low complexity" evidence="3">
    <location>
        <begin position="20"/>
        <end position="58"/>
    </location>
</feature>
<sequence>MPLSASILPASPVLAPARKSSAQTVAAAQGSGSGSTSVSRLASGSSSSTLSASNSGAAPRAQRKLSSASTATVRGTDAKDKDKDKDGKGSGSGGGAEKLPYTKRSVPQLHKHNAESAPPTLMYWSRAPTWGTVPARNIRAHTATMVDHVAWFFGGCDEKECFRDVWCLDTETMEWTHPTMLGDIPDRCRAHTATLVDRKIVIFGGGAGHVYYNDLFVLDTSTRRWHRPTIPKDSPQPTPRRAHAAVLHRNRLIVFGGGNGTKALNDVWALDVSGPMEEWSWSEVRTHGKKPSPRGYHTANLVGDVMVIAGGSDGKASYHDIWCLNLDSNTWSAVSTDRTYRRLAHTSTQVGSYLFLMGGHDGGKYVNDLLLFNLVSLQYEARPTRGRTPTQRGYHTTVLADGRLFVFGGFNGHEVFDDCYILDLAGAAYLPQVTSFSINVE</sequence>
<dbReference type="OrthoDB" id="10251809at2759"/>
<dbReference type="Pfam" id="PF24681">
    <property type="entry name" value="Kelch_KLHDC2_KLHL20_DRC7"/>
    <property type="match status" value="1"/>
</dbReference>
<dbReference type="PANTHER" id="PTHR46093">
    <property type="entry name" value="ACYL-COA-BINDING DOMAIN-CONTAINING PROTEIN 5"/>
    <property type="match status" value="1"/>
</dbReference>
<dbReference type="AlphaFoldDB" id="A0A4Y7QH43"/>
<keyword evidence="2" id="KW-0677">Repeat</keyword>
<feature type="compositionally biased region" description="Polar residues" evidence="3">
    <location>
        <begin position="64"/>
        <end position="73"/>
    </location>
</feature>
<reference evidence="4 5" key="1">
    <citation type="submission" date="2018-06" db="EMBL/GenBank/DDBJ databases">
        <title>A transcriptomic atlas of mushroom development highlights an independent origin of complex multicellularity.</title>
        <authorList>
            <consortium name="DOE Joint Genome Institute"/>
            <person name="Krizsan K."/>
            <person name="Almasi E."/>
            <person name="Merenyi Z."/>
            <person name="Sahu N."/>
            <person name="Viragh M."/>
            <person name="Koszo T."/>
            <person name="Mondo S."/>
            <person name="Kiss B."/>
            <person name="Balint B."/>
            <person name="Kues U."/>
            <person name="Barry K."/>
            <person name="Hegedus J.C."/>
            <person name="Henrissat B."/>
            <person name="Johnson J."/>
            <person name="Lipzen A."/>
            <person name="Ohm R."/>
            <person name="Nagy I."/>
            <person name="Pangilinan J."/>
            <person name="Yan J."/>
            <person name="Xiong Y."/>
            <person name="Grigoriev I.V."/>
            <person name="Hibbett D.S."/>
            <person name="Nagy L.G."/>
        </authorList>
    </citation>
    <scope>NUCLEOTIDE SEQUENCE [LARGE SCALE GENOMIC DNA]</scope>
    <source>
        <strain evidence="4 5">SZMC22713</strain>
    </source>
</reference>
<dbReference type="STRING" id="50990.A0A4Y7QH43"/>
<evidence type="ECO:0000256" key="2">
    <source>
        <dbReference type="ARBA" id="ARBA00022737"/>
    </source>
</evidence>